<reference evidence="2 3" key="1">
    <citation type="journal article" date="2019" name="Int. J. Syst. Evol. Microbiol.">
        <title>The Global Catalogue of Microorganisms (GCM) 10K type strain sequencing project: providing services to taxonomists for standard genome sequencing and annotation.</title>
        <authorList>
            <consortium name="The Broad Institute Genomics Platform"/>
            <consortium name="The Broad Institute Genome Sequencing Center for Infectious Disease"/>
            <person name="Wu L."/>
            <person name="Ma J."/>
        </authorList>
    </citation>
    <scope>NUCLEOTIDE SEQUENCE [LARGE SCALE GENOMIC DNA]</scope>
    <source>
        <strain evidence="2 3">JCM 14306</strain>
    </source>
</reference>
<evidence type="ECO:0000256" key="1">
    <source>
        <dbReference type="ARBA" id="ARBA00023002"/>
    </source>
</evidence>
<keyword evidence="3" id="KW-1185">Reference proteome</keyword>
<dbReference type="Gene3D" id="3.50.50.60">
    <property type="entry name" value="FAD/NAD(P)-binding domain"/>
    <property type="match status" value="2"/>
</dbReference>
<dbReference type="InterPro" id="IPR024000">
    <property type="entry name" value="CHP04046_FMN-dependent"/>
</dbReference>
<evidence type="ECO:0000313" key="2">
    <source>
        <dbReference type="EMBL" id="GAA1631879.1"/>
    </source>
</evidence>
<evidence type="ECO:0000313" key="3">
    <source>
        <dbReference type="Proteomes" id="UP001501319"/>
    </source>
</evidence>
<dbReference type="SUPFAM" id="SSF51905">
    <property type="entry name" value="FAD/NAD(P)-binding domain"/>
    <property type="match status" value="2"/>
</dbReference>
<dbReference type="PANTHER" id="PTHR43539:SF78">
    <property type="entry name" value="FLAVIN-CONTAINING MONOOXYGENASE"/>
    <property type="match status" value="1"/>
</dbReference>
<dbReference type="PRINTS" id="PR00411">
    <property type="entry name" value="PNDRDTASEI"/>
</dbReference>
<sequence>MPQLTISDGAHYPVVVVGGGQAGLATSWQLTARGLDHVVLEAHRVGSEWRNRRWDSFCLVTPNWQCRLPGFPYDGADPDGFMVRDEIVAYLENYASSYDVPLVEGVRATGLEECAQGYRVSTDHGVLTADQVVLATGPYQRPRVPRMAERLPSTLTQLHSSQYRNPEQLPAGHVLVVGTGQSGSQIAEDLHLAGRKVHLVTGSAPRVARFYRGKDVVAWLDEMGYYAKGIDEFDDVDSVRFRVNHYVTGRDGGRDIDLRKFATEGMRLYGRLIDIAGERLRFAPNLRANLDHADAVCEGIKDSIDAYIDLLGIEAPEQARYRPVWEPEIEEESLTLDGITSVVWSTGFRRDDSWIRVPVFDGRGYPTHHRGVTARPGLYFIGLPWQHTWGSGRFGGVADDAAYLADQIAARRMQTGVRWIAGLPRATKTVA</sequence>
<dbReference type="Pfam" id="PF13738">
    <property type="entry name" value="Pyr_redox_3"/>
    <property type="match status" value="1"/>
</dbReference>
<dbReference type="InterPro" id="IPR050982">
    <property type="entry name" value="Auxin_biosynth/cation_transpt"/>
</dbReference>
<gene>
    <name evidence="2" type="ORF">GCM10009744_20150</name>
</gene>
<dbReference type="RefSeq" id="WP_344110730.1">
    <property type="nucleotide sequence ID" value="NZ_BAAANE010000004.1"/>
</dbReference>
<proteinExistence type="predicted"/>
<keyword evidence="1" id="KW-0560">Oxidoreductase</keyword>
<dbReference type="EMBL" id="BAAANE010000004">
    <property type="protein sequence ID" value="GAA1631879.1"/>
    <property type="molecule type" value="Genomic_DNA"/>
</dbReference>
<comment type="caution">
    <text evidence="2">The sequence shown here is derived from an EMBL/GenBank/DDBJ whole genome shotgun (WGS) entry which is preliminary data.</text>
</comment>
<name>A0ABN2F5N6_9ACTN</name>
<accession>A0ABN2F5N6</accession>
<protein>
    <submittedName>
        <fullName evidence="2">MSMEG_0569 family flavin-dependent oxidoreductase</fullName>
    </submittedName>
</protein>
<dbReference type="Proteomes" id="UP001501319">
    <property type="component" value="Unassembled WGS sequence"/>
</dbReference>
<organism evidence="2 3">
    <name type="scientific">Kribbella alba</name>
    <dbReference type="NCBI Taxonomy" id="190197"/>
    <lineage>
        <taxon>Bacteria</taxon>
        <taxon>Bacillati</taxon>
        <taxon>Actinomycetota</taxon>
        <taxon>Actinomycetes</taxon>
        <taxon>Propionibacteriales</taxon>
        <taxon>Kribbellaceae</taxon>
        <taxon>Kribbella</taxon>
    </lineage>
</organism>
<dbReference type="InterPro" id="IPR036188">
    <property type="entry name" value="FAD/NAD-bd_sf"/>
</dbReference>
<dbReference type="PANTHER" id="PTHR43539">
    <property type="entry name" value="FLAVIN-BINDING MONOOXYGENASE-LIKE PROTEIN (AFU_ORTHOLOGUE AFUA_4G09220)"/>
    <property type="match status" value="1"/>
</dbReference>
<dbReference type="NCBIfam" id="TIGR04046">
    <property type="entry name" value="MSMEG_0569_nitr"/>
    <property type="match status" value="1"/>
</dbReference>